<keyword evidence="6 11" id="KW-0812">Transmembrane</keyword>
<keyword evidence="5" id="KW-0633">Potassium transport</keyword>
<evidence type="ECO:0000313" key="13">
    <source>
        <dbReference type="EMBL" id="RMH93128.1"/>
    </source>
</evidence>
<keyword evidence="14" id="KW-1185">Reference proteome</keyword>
<evidence type="ECO:0000256" key="5">
    <source>
        <dbReference type="ARBA" id="ARBA00022538"/>
    </source>
</evidence>
<dbReference type="PANTHER" id="PTHR46157:SF4">
    <property type="entry name" value="K(+) EFFLUX ANTIPORTER 3, CHLOROPLASTIC"/>
    <property type="match status" value="1"/>
</dbReference>
<dbReference type="SUPFAM" id="SSF51735">
    <property type="entry name" value="NAD(P)-binding Rossmann-fold domains"/>
    <property type="match status" value="1"/>
</dbReference>
<dbReference type="Pfam" id="PF00999">
    <property type="entry name" value="Na_H_Exchanger"/>
    <property type="match status" value="1"/>
</dbReference>
<keyword evidence="10 11" id="KW-0472">Membrane</keyword>
<feature type="transmembrane region" description="Helical" evidence="11">
    <location>
        <begin position="265"/>
        <end position="282"/>
    </location>
</feature>
<keyword evidence="4" id="KW-0050">Antiport</keyword>
<dbReference type="PROSITE" id="PS51201">
    <property type="entry name" value="RCK_N"/>
    <property type="match status" value="1"/>
</dbReference>
<dbReference type="GO" id="GO:0005886">
    <property type="term" value="C:plasma membrane"/>
    <property type="evidence" value="ECO:0007669"/>
    <property type="project" value="TreeGrafter"/>
</dbReference>
<feature type="transmembrane region" description="Helical" evidence="11">
    <location>
        <begin position="148"/>
        <end position="168"/>
    </location>
</feature>
<keyword evidence="8 11" id="KW-1133">Transmembrane helix</keyword>
<comment type="subcellular location">
    <subcellularLocation>
        <location evidence="1">Endomembrane system</location>
        <topology evidence="1">Multi-pass membrane protein</topology>
    </subcellularLocation>
</comment>
<dbReference type="InterPro" id="IPR006153">
    <property type="entry name" value="Cation/H_exchanger_TM"/>
</dbReference>
<dbReference type="InterPro" id="IPR038770">
    <property type="entry name" value="Na+/solute_symporter_sf"/>
</dbReference>
<comment type="similarity">
    <text evidence="2">Belongs to the monovalent cation:proton antiporter 2 (CPA2) transporter (TC 2.A.37) family.</text>
</comment>
<keyword evidence="3" id="KW-0813">Transport</keyword>
<feature type="domain" description="RCK N-terminal" evidence="12">
    <location>
        <begin position="402"/>
        <end position="520"/>
    </location>
</feature>
<protein>
    <submittedName>
        <fullName evidence="13">Glutathione-regulated potassium-efflux system protein KefB</fullName>
    </submittedName>
</protein>
<dbReference type="OrthoDB" id="9781411at2"/>
<evidence type="ECO:0000256" key="11">
    <source>
        <dbReference type="SAM" id="Phobius"/>
    </source>
</evidence>
<evidence type="ECO:0000256" key="3">
    <source>
        <dbReference type="ARBA" id="ARBA00022448"/>
    </source>
</evidence>
<dbReference type="InterPro" id="IPR036291">
    <property type="entry name" value="NAD(P)-bd_dom_sf"/>
</dbReference>
<proteinExistence type="inferred from homology"/>
<dbReference type="EMBL" id="RFLY01000007">
    <property type="protein sequence ID" value="RMH93128.1"/>
    <property type="molecule type" value="Genomic_DNA"/>
</dbReference>
<feature type="transmembrane region" description="Helical" evidence="11">
    <location>
        <begin position="86"/>
        <end position="103"/>
    </location>
</feature>
<evidence type="ECO:0000259" key="12">
    <source>
        <dbReference type="PROSITE" id="PS51201"/>
    </source>
</evidence>
<evidence type="ECO:0000256" key="10">
    <source>
        <dbReference type="ARBA" id="ARBA00023136"/>
    </source>
</evidence>
<dbReference type="GO" id="GO:0015297">
    <property type="term" value="F:antiporter activity"/>
    <property type="evidence" value="ECO:0007669"/>
    <property type="project" value="UniProtKB-KW"/>
</dbReference>
<feature type="transmembrane region" description="Helical" evidence="11">
    <location>
        <begin position="30"/>
        <end position="49"/>
    </location>
</feature>
<feature type="transmembrane region" description="Helical" evidence="11">
    <location>
        <begin position="6"/>
        <end position="23"/>
    </location>
</feature>
<dbReference type="GO" id="GO:0008324">
    <property type="term" value="F:monoatomic cation transmembrane transporter activity"/>
    <property type="evidence" value="ECO:0007669"/>
    <property type="project" value="InterPro"/>
</dbReference>
<keyword evidence="9" id="KW-0406">Ion transport</keyword>
<dbReference type="InterPro" id="IPR004771">
    <property type="entry name" value="K/H_exchanger"/>
</dbReference>
<evidence type="ECO:0000256" key="7">
    <source>
        <dbReference type="ARBA" id="ARBA00022958"/>
    </source>
</evidence>
<dbReference type="NCBIfam" id="TIGR00932">
    <property type="entry name" value="2a37"/>
    <property type="match status" value="1"/>
</dbReference>
<evidence type="ECO:0000256" key="1">
    <source>
        <dbReference type="ARBA" id="ARBA00004127"/>
    </source>
</evidence>
<evidence type="ECO:0000256" key="6">
    <source>
        <dbReference type="ARBA" id="ARBA00022692"/>
    </source>
</evidence>
<reference evidence="13 14" key="1">
    <citation type="submission" date="2018-10" db="EMBL/GenBank/DDBJ databases">
        <title>Proposal of Lysobacter pythonis sp. nov. isolated from royal pythons (Python regius).</title>
        <authorList>
            <person name="Hans-Juergen B."/>
            <person name="Huptas C."/>
            <person name="Sandra B."/>
            <person name="Igor L."/>
            <person name="Joachim S."/>
            <person name="Siegfried S."/>
            <person name="Mareike W."/>
            <person name="Peter K."/>
        </authorList>
    </citation>
    <scope>NUCLEOTIDE SEQUENCE [LARGE SCALE GENOMIC DNA]</scope>
    <source>
        <strain evidence="13 14">4284/11</strain>
    </source>
</reference>
<evidence type="ECO:0000256" key="9">
    <source>
        <dbReference type="ARBA" id="ARBA00023065"/>
    </source>
</evidence>
<dbReference type="GO" id="GO:0006813">
    <property type="term" value="P:potassium ion transport"/>
    <property type="evidence" value="ECO:0007669"/>
    <property type="project" value="UniProtKB-KW"/>
</dbReference>
<accession>A0A3M2HVT6</accession>
<dbReference type="AlphaFoldDB" id="A0A3M2HVT6"/>
<dbReference type="GO" id="GO:1902600">
    <property type="term" value="P:proton transmembrane transport"/>
    <property type="evidence" value="ECO:0007669"/>
    <property type="project" value="InterPro"/>
</dbReference>
<dbReference type="GO" id="GO:0012505">
    <property type="term" value="C:endomembrane system"/>
    <property type="evidence" value="ECO:0007669"/>
    <property type="project" value="UniProtKB-SubCell"/>
</dbReference>
<name>A0A3M2HVT6_9GAMM</name>
<dbReference type="Gene3D" id="3.40.50.720">
    <property type="entry name" value="NAD(P)-binding Rossmann-like Domain"/>
    <property type="match status" value="1"/>
</dbReference>
<comment type="caution">
    <text evidence="13">The sequence shown here is derived from an EMBL/GenBank/DDBJ whole genome shotgun (WGS) entry which is preliminary data.</text>
</comment>
<feature type="transmembrane region" description="Helical" evidence="11">
    <location>
        <begin position="180"/>
        <end position="202"/>
    </location>
</feature>
<gene>
    <name evidence="13" type="ORF">EBB59_06190</name>
</gene>
<dbReference type="FunFam" id="3.40.50.720:FF:000036">
    <property type="entry name" value="Glutathione-regulated potassium-efflux system protein KefB"/>
    <property type="match status" value="1"/>
</dbReference>
<dbReference type="Pfam" id="PF02254">
    <property type="entry name" value="TrkA_N"/>
    <property type="match status" value="1"/>
</dbReference>
<evidence type="ECO:0000256" key="8">
    <source>
        <dbReference type="ARBA" id="ARBA00022989"/>
    </source>
</evidence>
<feature type="transmembrane region" description="Helical" evidence="11">
    <location>
        <begin position="364"/>
        <end position="383"/>
    </location>
</feature>
<sequence length="601" mass="64718">MHGDGLTLALMFLIAAVIAVPLFKRFGLGAVLGYLAAGVVLGPHGAKAIRDAGPVLTASEIGVVMLLFVIGLEMSLPRLKAMRRPIFAVGGLQVAASALLLWLPISLTGQFSAKAAWVVASALALSSTAVGLQLLAERKQLQAPHGRAALAVLLFQDIAAIPLIAAVPLLGTLSPHNDGIWWQALLKAAVAVAVLVIGGRWLLRRMFALAARIGVAELMTATALLAVLGAAWVMGQAGLSMGLGAFIAGVLLADSEYRHEIAAQIAPFESLLLGLFFMAVGMSIDIGRIADEPLLIGGAVITLLALKALVLFAVGFRPASLPRPEAVRLACTLAMGGEFAFIVFNESLRVGLLEATMRDRLVAIVGLSMALTPVLVIAANRLLPVRKATPASQPFDRINDDHPQIIIAGMGRFGQIVARILRSRRIPFTALDRDPEQVRFLQRFGGMVYFGDAAQPALLRAAGIAHAQVLVLATSHLETALHIARRVRREHPHVRVLARARTRQDAFKLMDVGTKVYRETFGSSLEMGRDALRAIGIDEARADLYVRRFREMDEKLLAEQYLVHDDEDALIAHARDAIHELEALFEADAMREREPQDTPRT</sequence>
<keyword evidence="7" id="KW-0630">Potassium</keyword>
<feature type="transmembrane region" description="Helical" evidence="11">
    <location>
        <begin position="294"/>
        <end position="314"/>
    </location>
</feature>
<dbReference type="Gene3D" id="1.20.1530.20">
    <property type="match status" value="1"/>
</dbReference>
<evidence type="ECO:0000256" key="4">
    <source>
        <dbReference type="ARBA" id="ARBA00022449"/>
    </source>
</evidence>
<feature type="transmembrane region" description="Helical" evidence="11">
    <location>
        <begin position="115"/>
        <end position="136"/>
    </location>
</feature>
<dbReference type="PANTHER" id="PTHR46157">
    <property type="entry name" value="K(+) EFFLUX ANTIPORTER 3, CHLOROPLASTIC"/>
    <property type="match status" value="1"/>
</dbReference>
<evidence type="ECO:0000313" key="14">
    <source>
        <dbReference type="Proteomes" id="UP000275012"/>
    </source>
</evidence>
<dbReference type="InterPro" id="IPR003148">
    <property type="entry name" value="RCK_N"/>
</dbReference>
<evidence type="ECO:0000256" key="2">
    <source>
        <dbReference type="ARBA" id="ARBA00005551"/>
    </source>
</evidence>
<organism evidence="13 14">
    <name type="scientific">Solilutibacter pythonis</name>
    <dbReference type="NCBI Taxonomy" id="2483112"/>
    <lineage>
        <taxon>Bacteria</taxon>
        <taxon>Pseudomonadati</taxon>
        <taxon>Pseudomonadota</taxon>
        <taxon>Gammaproteobacteria</taxon>
        <taxon>Lysobacterales</taxon>
        <taxon>Lysobacteraceae</taxon>
        <taxon>Solilutibacter</taxon>
    </lineage>
</organism>
<dbReference type="Proteomes" id="UP000275012">
    <property type="component" value="Unassembled WGS sequence"/>
</dbReference>
<feature type="transmembrane region" description="Helical" evidence="11">
    <location>
        <begin position="326"/>
        <end position="344"/>
    </location>
</feature>
<dbReference type="RefSeq" id="WP_122101288.1">
    <property type="nucleotide sequence ID" value="NZ_RFLY01000007.1"/>
</dbReference>
<feature type="transmembrane region" description="Helical" evidence="11">
    <location>
        <begin position="55"/>
        <end position="74"/>
    </location>
</feature>